<dbReference type="InterPro" id="IPR001608">
    <property type="entry name" value="Ala_racemase_N"/>
</dbReference>
<dbReference type="PANTHER" id="PTHR28004:SF2">
    <property type="entry name" value="D-SERINE DEHYDRATASE"/>
    <property type="match status" value="1"/>
</dbReference>
<dbReference type="PANTHER" id="PTHR28004">
    <property type="entry name" value="ZGC:162816-RELATED"/>
    <property type="match status" value="1"/>
</dbReference>
<dbReference type="Gene3D" id="2.40.37.20">
    <property type="entry name" value="D-serine dehydratase-like domain"/>
    <property type="match status" value="1"/>
</dbReference>
<organism evidence="4 5">
    <name type="scientific">Kaistia hirudinis</name>
    <dbReference type="NCBI Taxonomy" id="1293440"/>
    <lineage>
        <taxon>Bacteria</taxon>
        <taxon>Pseudomonadati</taxon>
        <taxon>Pseudomonadota</taxon>
        <taxon>Alphaproteobacteria</taxon>
        <taxon>Hyphomicrobiales</taxon>
        <taxon>Kaistiaceae</taxon>
        <taxon>Kaistia</taxon>
    </lineage>
</organism>
<dbReference type="InterPro" id="IPR042208">
    <property type="entry name" value="D-ser_dehydrat-like_sf"/>
</dbReference>
<dbReference type="GO" id="GO:0008721">
    <property type="term" value="F:D-serine ammonia-lyase activity"/>
    <property type="evidence" value="ECO:0007669"/>
    <property type="project" value="TreeGrafter"/>
</dbReference>
<dbReference type="InterPro" id="IPR051466">
    <property type="entry name" value="D-amino_acid_metab_enzyme"/>
</dbReference>
<accession>A0A840AM70</accession>
<evidence type="ECO:0000313" key="4">
    <source>
        <dbReference type="EMBL" id="MBB3931409.1"/>
    </source>
</evidence>
<evidence type="ECO:0000313" key="5">
    <source>
        <dbReference type="Proteomes" id="UP000553963"/>
    </source>
</evidence>
<dbReference type="Pfam" id="PF14031">
    <property type="entry name" value="D-ser_dehydrat"/>
    <property type="match status" value="1"/>
</dbReference>
<protein>
    <submittedName>
        <fullName evidence="4">D-serine deaminase-like pyridoxal phosphate-dependent protein</fullName>
    </submittedName>
</protein>
<evidence type="ECO:0000256" key="2">
    <source>
        <dbReference type="ARBA" id="ARBA00023239"/>
    </source>
</evidence>
<comment type="similarity">
    <text evidence="1">Belongs to the DSD1 family.</text>
</comment>
<feature type="domain" description="D-serine dehydratase-like" evidence="3">
    <location>
        <begin position="268"/>
        <end position="369"/>
    </location>
</feature>
<dbReference type="SMART" id="SM01119">
    <property type="entry name" value="D-ser_dehydrat"/>
    <property type="match status" value="1"/>
</dbReference>
<dbReference type="GO" id="GO:0036088">
    <property type="term" value="P:D-serine catabolic process"/>
    <property type="evidence" value="ECO:0007669"/>
    <property type="project" value="TreeGrafter"/>
</dbReference>
<dbReference type="AlphaFoldDB" id="A0A840AM70"/>
<sequence length="386" mass="39799">MSADLALTPGPASSRWAALPVTTPGLVLDLDAFDRNLDEMAAIARAAGVELYPHAKTHRMAEAGLRQIARGANGLCVAKLGEAEAFADAGVASLFVANPIYGADKAKRALDLSRRADLLLATDSPEAAASIGTVFAAAGSRARMLLAIDSGLGREGVSPARAPEVARAIAAVPGVELVGIYTHEGTTYGAVDRADLEVRSVAAGRAMVAVAEAIRAAGIALPIVSMGASASARAVAQVPGVTQIRPGIYAFNDVGQIALGNASLDTAALRVVATVVSHPDPDRACIDAGSKSMSSDLVPASAHREEFPGHGLIVNAPGWIVERMSEEHGWLRWRGEGVPTPLPVGSRLEIVPNHVCMACAGLRRATIVQDGMVRGHWDGFGPGASE</sequence>
<dbReference type="Proteomes" id="UP000553963">
    <property type="component" value="Unassembled WGS sequence"/>
</dbReference>
<proteinExistence type="inferred from homology"/>
<reference evidence="4 5" key="1">
    <citation type="submission" date="2020-08" db="EMBL/GenBank/DDBJ databases">
        <title>Genomic Encyclopedia of Type Strains, Phase IV (KMG-IV): sequencing the most valuable type-strain genomes for metagenomic binning, comparative biology and taxonomic classification.</title>
        <authorList>
            <person name="Goeker M."/>
        </authorList>
    </citation>
    <scope>NUCLEOTIDE SEQUENCE [LARGE SCALE GENOMIC DNA]</scope>
    <source>
        <strain evidence="4 5">DSM 25966</strain>
    </source>
</reference>
<name>A0A840AM70_9HYPH</name>
<evidence type="ECO:0000256" key="1">
    <source>
        <dbReference type="ARBA" id="ARBA00005323"/>
    </source>
</evidence>
<dbReference type="InterPro" id="IPR029066">
    <property type="entry name" value="PLP-binding_barrel"/>
</dbReference>
<keyword evidence="5" id="KW-1185">Reference proteome</keyword>
<keyword evidence="2" id="KW-0456">Lyase</keyword>
<evidence type="ECO:0000259" key="3">
    <source>
        <dbReference type="SMART" id="SM01119"/>
    </source>
</evidence>
<dbReference type="RefSeq" id="WP_183399053.1">
    <property type="nucleotide sequence ID" value="NZ_JACIDS010000003.1"/>
</dbReference>
<dbReference type="SUPFAM" id="SSF51419">
    <property type="entry name" value="PLP-binding barrel"/>
    <property type="match status" value="1"/>
</dbReference>
<comment type="caution">
    <text evidence="4">The sequence shown here is derived from an EMBL/GenBank/DDBJ whole genome shotgun (WGS) entry which is preliminary data.</text>
</comment>
<gene>
    <name evidence="4" type="ORF">GGR25_002459</name>
</gene>
<dbReference type="Pfam" id="PF01168">
    <property type="entry name" value="Ala_racemase_N"/>
    <property type="match status" value="1"/>
</dbReference>
<dbReference type="InterPro" id="IPR026956">
    <property type="entry name" value="D-ser_dehydrat-like_dom"/>
</dbReference>
<dbReference type="EMBL" id="JACIDS010000003">
    <property type="protein sequence ID" value="MBB3931409.1"/>
    <property type="molecule type" value="Genomic_DNA"/>
</dbReference>
<dbReference type="Gene3D" id="3.20.20.10">
    <property type="entry name" value="Alanine racemase"/>
    <property type="match status" value="1"/>
</dbReference>